<protein>
    <recommendedName>
        <fullName evidence="2">Putative Flp pilus-assembly TadG-like N-terminal domain-containing protein</fullName>
    </recommendedName>
</protein>
<sequence length="207" mass="22463">MHNRFRHPPIEPGFAVERVERFPNWPRSRPGAVIMWVILAMPVIAVAMVVLIDVARLWVAREEFKNALDAAALSGVKTWAEGGTFSQARNDANDAFTTNTILGNTYVLNTTAGTCTNQNHPSLEIVLGGVTQVGTNFIFDCNVTPTCPGGVFGVRVRRTISITSISTSLVGLSWGPYNLTAESYALYACPSGPPQLFVNNIFTCTCP</sequence>
<dbReference type="EMBL" id="DSVQ01000016">
    <property type="protein sequence ID" value="HGT40087.1"/>
    <property type="molecule type" value="Genomic_DNA"/>
</dbReference>
<dbReference type="AlphaFoldDB" id="A0A7C4QP86"/>
<keyword evidence="1" id="KW-0812">Transmembrane</keyword>
<accession>A0A7C4QP86</accession>
<feature type="transmembrane region" description="Helical" evidence="1">
    <location>
        <begin position="33"/>
        <end position="55"/>
    </location>
</feature>
<dbReference type="InterPro" id="IPR028087">
    <property type="entry name" value="Tad_N"/>
</dbReference>
<gene>
    <name evidence="3" type="ORF">ENS64_12620</name>
</gene>
<reference evidence="3" key="1">
    <citation type="journal article" date="2020" name="mSystems">
        <title>Genome- and Community-Level Interaction Insights into Carbon Utilization and Element Cycling Functions of Hydrothermarchaeota in Hydrothermal Sediment.</title>
        <authorList>
            <person name="Zhou Z."/>
            <person name="Liu Y."/>
            <person name="Xu W."/>
            <person name="Pan J."/>
            <person name="Luo Z.H."/>
            <person name="Li M."/>
        </authorList>
    </citation>
    <scope>NUCLEOTIDE SEQUENCE [LARGE SCALE GENOMIC DNA]</scope>
    <source>
        <strain evidence="3">SpSt-508</strain>
    </source>
</reference>
<evidence type="ECO:0000256" key="1">
    <source>
        <dbReference type="SAM" id="Phobius"/>
    </source>
</evidence>
<proteinExistence type="predicted"/>
<keyword evidence="1" id="KW-0472">Membrane</keyword>
<evidence type="ECO:0000313" key="3">
    <source>
        <dbReference type="EMBL" id="HGT40087.1"/>
    </source>
</evidence>
<organism evidence="3">
    <name type="scientific">Schlesneria paludicola</name>
    <dbReference type="NCBI Taxonomy" id="360056"/>
    <lineage>
        <taxon>Bacteria</taxon>
        <taxon>Pseudomonadati</taxon>
        <taxon>Planctomycetota</taxon>
        <taxon>Planctomycetia</taxon>
        <taxon>Planctomycetales</taxon>
        <taxon>Planctomycetaceae</taxon>
        <taxon>Schlesneria</taxon>
    </lineage>
</organism>
<keyword evidence="1" id="KW-1133">Transmembrane helix</keyword>
<evidence type="ECO:0000259" key="2">
    <source>
        <dbReference type="Pfam" id="PF13400"/>
    </source>
</evidence>
<dbReference type="Pfam" id="PF13400">
    <property type="entry name" value="Tad"/>
    <property type="match status" value="1"/>
</dbReference>
<comment type="caution">
    <text evidence="3">The sequence shown here is derived from an EMBL/GenBank/DDBJ whole genome shotgun (WGS) entry which is preliminary data.</text>
</comment>
<feature type="domain" description="Putative Flp pilus-assembly TadG-like N-terminal" evidence="2">
    <location>
        <begin position="31"/>
        <end position="76"/>
    </location>
</feature>
<name>A0A7C4QP86_9PLAN</name>